<proteinExistence type="predicted"/>
<reference evidence="3" key="1">
    <citation type="submission" date="2020-10" db="EMBL/GenBank/DDBJ databases">
        <title>Fervidococcus fontis strain 3639Fd - the first crenarchaeon capable of growth on lipids.</title>
        <authorList>
            <person name="Kochetkova T.V."/>
            <person name="Elcheninov A.G."/>
            <person name="Toschakov S.V."/>
            <person name="Kublanov I.V."/>
        </authorList>
    </citation>
    <scope>NUCLEOTIDE SEQUENCE</scope>
    <source>
        <strain evidence="3">3639Fd</strain>
    </source>
</reference>
<gene>
    <name evidence="3" type="ORF">IOK49_02610</name>
</gene>
<dbReference type="Proteomes" id="UP000652307">
    <property type="component" value="Unassembled WGS sequence"/>
</dbReference>
<feature type="region of interest" description="Disordered" evidence="1">
    <location>
        <begin position="904"/>
        <end position="923"/>
    </location>
</feature>
<feature type="transmembrane region" description="Helical" evidence="2">
    <location>
        <begin position="930"/>
        <end position="952"/>
    </location>
</feature>
<evidence type="ECO:0000313" key="4">
    <source>
        <dbReference type="Proteomes" id="UP000652307"/>
    </source>
</evidence>
<dbReference type="EMBL" id="JADEZV010000001">
    <property type="protein sequence ID" value="MBE9390971.1"/>
    <property type="molecule type" value="Genomic_DNA"/>
</dbReference>
<evidence type="ECO:0000256" key="1">
    <source>
        <dbReference type="SAM" id="MobiDB-lite"/>
    </source>
</evidence>
<keyword evidence="2" id="KW-0812">Transmembrane</keyword>
<dbReference type="AlphaFoldDB" id="A0A843AJ43"/>
<comment type="caution">
    <text evidence="3">The sequence shown here is derived from an EMBL/GenBank/DDBJ whole genome shotgun (WGS) entry which is preliminary data.</text>
</comment>
<organism evidence="3 4">
    <name type="scientific">Fervidicoccus fontis</name>
    <dbReference type="NCBI Taxonomy" id="683846"/>
    <lineage>
        <taxon>Archaea</taxon>
        <taxon>Thermoproteota</taxon>
        <taxon>Thermoprotei</taxon>
        <taxon>Fervidicoccales</taxon>
        <taxon>Fervidicoccaceae</taxon>
        <taxon>Fervidicoccus</taxon>
    </lineage>
</organism>
<evidence type="ECO:0000256" key="2">
    <source>
        <dbReference type="SAM" id="Phobius"/>
    </source>
</evidence>
<sequence>MRMSENSLIVKRVLFFSVFIMTIIYLSSLIVSSSSIANESQCAFQPSIYQYPASNEVSSLQPVLIFINGNESYSVEVSINITVGIEGDICPACLGAYMGLKFPQQELINYTFNSIPFYPGWSVAYIPGLITKNFSAVYISPILRYTTNYTVSVISSVSYKVVKNGIIIYEDSYNVSYGENHSMLPPITFIFIPNSQNFTQSSLSMPIFLPDGLSLGSGMPLNLIAVAVGENPLSSLSIEYSISGGPWISAHSEELSTGIENSVEEINSYLQGIASKLSSFGINASIPNITSTIEAIETQIPGQEPGNYVVYKSMASDIYNNTSESLAGMYYVYNSSSTNKILIVDPSVKLWLIYNSTSSFINSISSYNLSQGLINNINDSWTEASEHNSLGALQFHYWNLIGKQYRIYITDSSDLSSALEEYEPNAIILSNLYLGLESSTLLDWDLKDNGALGALSSYVSQHHAGLIATQGSLSDWVIWESCSEKTKVGAKGNIDYNTSNLSSLDNLATLLGIPQLTLFEYVKDEVSNFFCINADPQVAEMIGSIPLQIPFVQFSGKLNSTSDVQKMGLSLPENFEFDNQRSQNGSPFLYTEVGWQLAFPQDIDFIVSNKINFSKWPTVNLSNSNRSNLSNYRNFSFTDMLLIYEAVQTSSIYGNDLNISFKIPGIGKFNITLRIPDSLMEALLGAYQPKIVAISSDGLAGIIAYDKFWSDNGYRSVYFSFNLESFNTNTSEQLLTQAINWVESWSFYPNMTLLGDVLIPSDLASRAEYILNSIGGEELENMSMILNEEGSSVISINAESPGIVYVLILHPTSSNVEVTRIEGSYSSENCSSSNGISLVTIQVSNSTSLSLFLRAYSSSGIIPAYVEVKFEGLKSGLGNVSSNTFENQTTEACTYNGTCTSQSEEKENLQNSSTSTLSNSQTVGSEKGSLMGIIVLCITLAVVASLLILGIWKKKL</sequence>
<keyword evidence="2" id="KW-0472">Membrane</keyword>
<feature type="transmembrane region" description="Helical" evidence="2">
    <location>
        <begin position="12"/>
        <end position="31"/>
    </location>
</feature>
<name>A0A843AJ43_9CREN</name>
<evidence type="ECO:0000313" key="3">
    <source>
        <dbReference type="EMBL" id="MBE9390971.1"/>
    </source>
</evidence>
<feature type="compositionally biased region" description="Low complexity" evidence="1">
    <location>
        <begin position="909"/>
        <end position="922"/>
    </location>
</feature>
<accession>A0A843AJ43</accession>
<protein>
    <submittedName>
        <fullName evidence="3">Uncharacterized protein</fullName>
    </submittedName>
</protein>
<keyword evidence="2" id="KW-1133">Transmembrane helix</keyword>